<dbReference type="STRING" id="439481.Aboo_1093"/>
<dbReference type="NCBIfam" id="TIGR00290">
    <property type="entry name" value="MJ0570_dom"/>
    <property type="match status" value="1"/>
</dbReference>
<reference evidence="2" key="1">
    <citation type="submission" date="2010-02" db="EMBL/GenBank/DDBJ databases">
        <title>Complete sequence of Aciduliprofundum boonei T469.</title>
        <authorList>
            <consortium name="US DOE Joint Genome Institute"/>
            <person name="Lucas S."/>
            <person name="Copeland A."/>
            <person name="Lapidus A."/>
            <person name="Cheng J.-F."/>
            <person name="Bruce D."/>
            <person name="Goodwin L."/>
            <person name="Pitluck S."/>
            <person name="Saunders E."/>
            <person name="Detter J.C."/>
            <person name="Han C."/>
            <person name="Tapia R."/>
            <person name="Land M."/>
            <person name="Hauser L."/>
            <person name="Kyrpides N."/>
            <person name="Mikhailova N."/>
            <person name="Flores G."/>
            <person name="Reysenbach A.-L."/>
            <person name="Woyke T."/>
        </authorList>
    </citation>
    <scope>NUCLEOTIDE SEQUENCE</scope>
    <source>
        <strain evidence="2">T469</strain>
    </source>
</reference>
<dbReference type="KEGG" id="abi:Aboo_1093"/>
<dbReference type="SUPFAM" id="SSF52402">
    <property type="entry name" value="Adenine nucleotide alpha hydrolases-like"/>
    <property type="match status" value="1"/>
</dbReference>
<protein>
    <submittedName>
        <fullName evidence="2">ATP binding protein</fullName>
    </submittedName>
</protein>
<dbReference type="InterPro" id="IPR002761">
    <property type="entry name" value="Diphthami_syn_dom"/>
</dbReference>
<proteinExistence type="predicted"/>
<sequence length="221" mass="25079">MRAIALFSGGKDSTYSIYLAMQQGFEIEKLVTIYPKEKDSYMYHIPAIERTKYQARAMDIEQDIYKIGDNEAELKDVLSNYDVDAVISGAIASNYQKTKIEEVCTELGFLSYAPLWGKSQEMLLQDMLLADFKIMIVAVAAYGLDESFLGKIIDENILAKLMELEKKYKINVSGEGGEYETFVIDAPIFKNSLSVENYSVFWDGMRGHIDITSIAFDQKLF</sequence>
<dbReference type="HOGENOM" id="CLU_010289_0_2_2"/>
<dbReference type="GO" id="GO:0017178">
    <property type="term" value="F:diphthine-ammonia ligase activity"/>
    <property type="evidence" value="ECO:0007669"/>
    <property type="project" value="TreeGrafter"/>
</dbReference>
<dbReference type="GO" id="GO:0017183">
    <property type="term" value="P:protein histidyl modification to diphthamide"/>
    <property type="evidence" value="ECO:0007669"/>
    <property type="project" value="TreeGrafter"/>
</dbReference>
<dbReference type="PIRSF" id="PIRSF039123">
    <property type="entry name" value="Diphthamide_synthase"/>
    <property type="match status" value="1"/>
</dbReference>
<name>B5IHP8_ACIB4</name>
<dbReference type="GeneID" id="8828052"/>
<dbReference type="NCBIfam" id="TIGR03679">
    <property type="entry name" value="arCOG00187"/>
    <property type="match status" value="1"/>
</dbReference>
<evidence type="ECO:0000259" key="1">
    <source>
        <dbReference type="Pfam" id="PF01902"/>
    </source>
</evidence>
<dbReference type="EMBL" id="CP001941">
    <property type="protein sequence ID" value="ADD08902.1"/>
    <property type="molecule type" value="Genomic_DNA"/>
</dbReference>
<accession>B5IHP8</accession>
<dbReference type="InterPro" id="IPR022427">
    <property type="entry name" value="MJ0570_ATP-bd"/>
</dbReference>
<dbReference type="Gene3D" id="3.90.1490.10">
    <property type="entry name" value="putative n-type atp pyrophosphatase, domain 2"/>
    <property type="match status" value="1"/>
</dbReference>
<evidence type="ECO:0000313" key="3">
    <source>
        <dbReference type="Proteomes" id="UP000001400"/>
    </source>
</evidence>
<dbReference type="InterPro" id="IPR030662">
    <property type="entry name" value="DPH6/MJ0570"/>
</dbReference>
<dbReference type="Pfam" id="PF01902">
    <property type="entry name" value="Diphthami_syn_2"/>
    <property type="match status" value="1"/>
</dbReference>
<dbReference type="PANTHER" id="PTHR12196:SF2">
    <property type="entry name" value="DIPHTHINE--AMMONIA LIGASE"/>
    <property type="match status" value="1"/>
</dbReference>
<dbReference type="eggNOG" id="arCOG00035">
    <property type="taxonomic scope" value="Archaea"/>
</dbReference>
<dbReference type="PANTHER" id="PTHR12196">
    <property type="entry name" value="DOMAIN OF UNKNOWN FUNCTION 71 DUF71 -CONTAINING PROTEIN"/>
    <property type="match status" value="1"/>
</dbReference>
<dbReference type="Gene3D" id="3.40.50.620">
    <property type="entry name" value="HUPs"/>
    <property type="match status" value="1"/>
</dbReference>
<organism evidence="2 3">
    <name type="scientific">Aciduliprofundum boonei (strain DSM 19572 / T469)</name>
    <dbReference type="NCBI Taxonomy" id="439481"/>
    <lineage>
        <taxon>Archaea</taxon>
        <taxon>Methanobacteriati</taxon>
        <taxon>Thermoplasmatota</taxon>
        <taxon>DHVE2 group</taxon>
        <taxon>Candidatus Aciduliprofundum</taxon>
    </lineage>
</organism>
<dbReference type="CDD" id="cd01994">
    <property type="entry name" value="AANH_PF0828-like"/>
    <property type="match status" value="1"/>
</dbReference>
<dbReference type="InterPro" id="IPR014729">
    <property type="entry name" value="Rossmann-like_a/b/a_fold"/>
</dbReference>
<dbReference type="RefSeq" id="WP_008086817.1">
    <property type="nucleotide sequence ID" value="NC_013926.1"/>
</dbReference>
<keyword evidence="3" id="KW-1185">Reference proteome</keyword>
<dbReference type="Proteomes" id="UP000001400">
    <property type="component" value="Chromosome"/>
</dbReference>
<dbReference type="OrthoDB" id="372052at2157"/>
<dbReference type="AlphaFoldDB" id="B5IHP8"/>
<feature type="domain" description="Diphthamide synthase" evidence="1">
    <location>
        <begin position="1"/>
        <end position="212"/>
    </location>
</feature>
<evidence type="ECO:0000313" key="2">
    <source>
        <dbReference type="EMBL" id="ADD08902.1"/>
    </source>
</evidence>
<gene>
    <name evidence="2" type="ordered locus">Aboo_1093</name>
</gene>